<dbReference type="GO" id="GO:0009376">
    <property type="term" value="C:HslUV protease complex"/>
    <property type="evidence" value="ECO:0007669"/>
    <property type="project" value="UniProtKB-UniRule"/>
</dbReference>
<dbReference type="InterPro" id="IPR001353">
    <property type="entry name" value="Proteasome_sua/b"/>
</dbReference>
<proteinExistence type="inferred from homology"/>
<dbReference type="Pfam" id="PF00227">
    <property type="entry name" value="Proteasome"/>
    <property type="match status" value="1"/>
</dbReference>
<feature type="binding site" evidence="11">
    <location>
        <position position="169"/>
    </location>
    <ligand>
        <name>Na(+)</name>
        <dbReference type="ChEBI" id="CHEBI:29101"/>
    </ligand>
</feature>
<dbReference type="HAMAP" id="MF_00248">
    <property type="entry name" value="HslV"/>
    <property type="match status" value="1"/>
</dbReference>
<comment type="catalytic activity">
    <reaction evidence="7 11">
        <text>ATP-dependent cleavage of peptide bonds with broad specificity.</text>
        <dbReference type="EC" id="3.4.25.2"/>
    </reaction>
</comment>
<feature type="active site" evidence="11">
    <location>
        <position position="14"/>
    </location>
</feature>
<dbReference type="PROSITE" id="PS51476">
    <property type="entry name" value="PROTEASOME_BETA_2"/>
    <property type="match status" value="1"/>
</dbReference>
<dbReference type="InterPro" id="IPR023333">
    <property type="entry name" value="Proteasome_suB-type"/>
</dbReference>
<evidence type="ECO:0000256" key="10">
    <source>
        <dbReference type="ARBA" id="ARBA00074399"/>
    </source>
</evidence>
<comment type="similarity">
    <text evidence="1 11">Belongs to the peptidase T1B family. HslV subfamily.</text>
</comment>
<evidence type="ECO:0000256" key="8">
    <source>
        <dbReference type="ARBA" id="ARBA00064434"/>
    </source>
</evidence>
<dbReference type="NCBIfam" id="TIGR03692">
    <property type="entry name" value="ATP_dep_HslV"/>
    <property type="match status" value="1"/>
</dbReference>
<dbReference type="Gene3D" id="3.60.20.10">
    <property type="entry name" value="Glutamine Phosphoribosylpyrophosphate, subunit 1, domain 1"/>
    <property type="match status" value="1"/>
</dbReference>
<evidence type="ECO:0000256" key="7">
    <source>
        <dbReference type="ARBA" id="ARBA00052385"/>
    </source>
</evidence>
<dbReference type="Proteomes" id="UP000588647">
    <property type="component" value="Unassembled WGS sequence"/>
</dbReference>
<gene>
    <name evidence="11" type="primary">hslV</name>
    <name evidence="12" type="ORF">GGR03_004226</name>
</gene>
<dbReference type="NCBIfam" id="NF003964">
    <property type="entry name" value="PRK05456.1"/>
    <property type="match status" value="1"/>
</dbReference>
<dbReference type="GO" id="GO:0004298">
    <property type="term" value="F:threonine-type endopeptidase activity"/>
    <property type="evidence" value="ECO:0007669"/>
    <property type="project" value="UniProtKB-KW"/>
</dbReference>
<keyword evidence="3 11" id="KW-0645">Protease</keyword>
<comment type="subunit">
    <text evidence="8 11">A double ring-shaped homohexamer of HslV is capped on each side by a ring-shaped HslU homohexamer. The assembly of the HslU/HslV complex is dependent on binding of ATP.</text>
</comment>
<keyword evidence="5 11" id="KW-0378">Hydrolase</keyword>
<keyword evidence="6 11" id="KW-0915">Sodium</keyword>
<comment type="caution">
    <text evidence="12">The sequence shown here is derived from an EMBL/GenBank/DDBJ whole genome shotgun (WGS) entry which is preliminary data.</text>
</comment>
<dbReference type="EC" id="3.4.25.2" evidence="9 11"/>
<evidence type="ECO:0000313" key="12">
    <source>
        <dbReference type="EMBL" id="MBB4005127.1"/>
    </source>
</evidence>
<evidence type="ECO:0000256" key="11">
    <source>
        <dbReference type="HAMAP-Rule" id="MF_00248"/>
    </source>
</evidence>
<organism evidence="12 13">
    <name type="scientific">Aurantimonas endophytica</name>
    <dbReference type="NCBI Taxonomy" id="1522175"/>
    <lineage>
        <taxon>Bacteria</taxon>
        <taxon>Pseudomonadati</taxon>
        <taxon>Pseudomonadota</taxon>
        <taxon>Alphaproteobacteria</taxon>
        <taxon>Hyphomicrobiales</taxon>
        <taxon>Aurantimonadaceae</taxon>
        <taxon>Aurantimonas</taxon>
    </lineage>
</organism>
<evidence type="ECO:0000256" key="4">
    <source>
        <dbReference type="ARBA" id="ARBA00022698"/>
    </source>
</evidence>
<name>A0A7W6HHP0_9HYPH</name>
<dbReference type="FunFam" id="3.60.20.10:FF:000002">
    <property type="entry name" value="ATP-dependent protease subunit HslV"/>
    <property type="match status" value="1"/>
</dbReference>
<keyword evidence="4 11" id="KW-0888">Threonine protease</keyword>
<dbReference type="PANTHER" id="PTHR32194">
    <property type="entry name" value="METALLOPROTEASE TLDD"/>
    <property type="match status" value="1"/>
</dbReference>
<comment type="subcellular location">
    <subcellularLocation>
        <location evidence="11">Cytoplasm</location>
    </subcellularLocation>
</comment>
<dbReference type="AlphaFoldDB" id="A0A7W6HHP0"/>
<comment type="function">
    <text evidence="11">Protease subunit of a proteasome-like degradation complex believed to be a general protein degrading machinery.</text>
</comment>
<dbReference type="InterPro" id="IPR022281">
    <property type="entry name" value="ATP-dep_Prtase_HsIV_su"/>
</dbReference>
<evidence type="ECO:0000256" key="3">
    <source>
        <dbReference type="ARBA" id="ARBA00022670"/>
    </source>
</evidence>
<feature type="binding site" evidence="11">
    <location>
        <position position="172"/>
    </location>
    <ligand>
        <name>Na(+)</name>
        <dbReference type="ChEBI" id="CHEBI:29101"/>
    </ligand>
</feature>
<keyword evidence="13" id="KW-1185">Reference proteome</keyword>
<dbReference type="CDD" id="cd01913">
    <property type="entry name" value="protease_HslV"/>
    <property type="match status" value="1"/>
</dbReference>
<comment type="activity regulation">
    <text evidence="11">Allosterically activated by HslU binding.</text>
</comment>
<evidence type="ECO:0000256" key="5">
    <source>
        <dbReference type="ARBA" id="ARBA00022801"/>
    </source>
</evidence>
<keyword evidence="11" id="KW-0963">Cytoplasm</keyword>
<dbReference type="EMBL" id="JACIEM010000006">
    <property type="protein sequence ID" value="MBB4005127.1"/>
    <property type="molecule type" value="Genomic_DNA"/>
</dbReference>
<evidence type="ECO:0000256" key="6">
    <source>
        <dbReference type="ARBA" id="ARBA00023053"/>
    </source>
</evidence>
<dbReference type="PIRSF" id="PIRSF039093">
    <property type="entry name" value="HslV"/>
    <property type="match status" value="1"/>
</dbReference>
<evidence type="ECO:0000256" key="9">
    <source>
        <dbReference type="ARBA" id="ARBA00066335"/>
    </source>
</evidence>
<accession>A0A7W6HHP0</accession>
<dbReference type="GO" id="GO:0005839">
    <property type="term" value="C:proteasome core complex"/>
    <property type="evidence" value="ECO:0007669"/>
    <property type="project" value="InterPro"/>
</dbReference>
<dbReference type="GO" id="GO:0051603">
    <property type="term" value="P:proteolysis involved in protein catabolic process"/>
    <property type="evidence" value="ECO:0007669"/>
    <property type="project" value="InterPro"/>
</dbReference>
<dbReference type="SUPFAM" id="SSF56235">
    <property type="entry name" value="N-terminal nucleophile aminohydrolases (Ntn hydrolases)"/>
    <property type="match status" value="1"/>
</dbReference>
<keyword evidence="2 11" id="KW-0021">Allosteric enzyme</keyword>
<protein>
    <recommendedName>
        <fullName evidence="10 11">ATP-dependent protease subunit HslV</fullName>
        <ecNumber evidence="9 11">3.4.25.2</ecNumber>
    </recommendedName>
</protein>
<feature type="binding site" evidence="11">
    <location>
        <position position="175"/>
    </location>
    <ligand>
        <name>Na(+)</name>
        <dbReference type="ChEBI" id="CHEBI:29101"/>
    </ligand>
</feature>
<reference evidence="12 13" key="1">
    <citation type="submission" date="2020-08" db="EMBL/GenBank/DDBJ databases">
        <title>Genomic Encyclopedia of Type Strains, Phase IV (KMG-IV): sequencing the most valuable type-strain genomes for metagenomic binning, comparative biology and taxonomic classification.</title>
        <authorList>
            <person name="Goeker M."/>
        </authorList>
    </citation>
    <scope>NUCLEOTIDE SEQUENCE [LARGE SCALE GENOMIC DNA]</scope>
    <source>
        <strain evidence="12 13">DSM 103570</strain>
    </source>
</reference>
<sequence>MSMESHDPATMYGTTIVAVRKGGKVVIAGDGQVSLGNTVMKGNARKVRRIGKGGEVIAGFAGATADAFTLLERLEAKLEQYPDQLMRACVELAKDWRTDRYLRRLEAMMIVADRQVTLTLTGNGDVLEPEHGVIAIGSGGNFALAAARALADTEYDAEEIARRAMKIAGEICIYTNGNVIVESLDEAA</sequence>
<dbReference type="InterPro" id="IPR029055">
    <property type="entry name" value="Ntn_hydrolases_N"/>
</dbReference>
<keyword evidence="11" id="KW-0479">Metal-binding</keyword>
<evidence type="ECO:0000256" key="1">
    <source>
        <dbReference type="ARBA" id="ARBA00006053"/>
    </source>
</evidence>
<evidence type="ECO:0000313" key="13">
    <source>
        <dbReference type="Proteomes" id="UP000588647"/>
    </source>
</evidence>
<evidence type="ECO:0000256" key="2">
    <source>
        <dbReference type="ARBA" id="ARBA00022533"/>
    </source>
</evidence>
<dbReference type="PANTHER" id="PTHR32194:SF7">
    <property type="entry name" value="ATP-DEPENDENT PROTEASE SUBUNIT HSLV"/>
    <property type="match status" value="1"/>
</dbReference>
<dbReference type="GO" id="GO:0046872">
    <property type="term" value="F:metal ion binding"/>
    <property type="evidence" value="ECO:0007669"/>
    <property type="project" value="UniProtKB-KW"/>
</dbReference>